<keyword evidence="12" id="KW-0511">Multifunctional enzyme</keyword>
<name>A0A1I8MLI6_MUSDO</name>
<dbReference type="eggNOG" id="KOG2371">
    <property type="taxonomic scope" value="Eukaryota"/>
</dbReference>
<dbReference type="CDD" id="cd00887">
    <property type="entry name" value="MoeA"/>
    <property type="match status" value="1"/>
</dbReference>
<dbReference type="VEuPathDB" id="VectorBase:MDOMA2_015405"/>
<dbReference type="EnsemblMetazoa" id="MDOA006209-RA">
    <property type="protein sequence ID" value="MDOA006209-PA"/>
    <property type="gene ID" value="MDOA006209"/>
</dbReference>
<dbReference type="KEGG" id="mde:101890800"/>
<accession>A0A1I8MLI6</accession>
<dbReference type="InterPro" id="IPR038987">
    <property type="entry name" value="MoeA-like"/>
</dbReference>
<dbReference type="SMART" id="SM00852">
    <property type="entry name" value="MoCF_biosynth"/>
    <property type="match status" value="2"/>
</dbReference>
<proteinExistence type="inferred from homology"/>
<evidence type="ECO:0000256" key="6">
    <source>
        <dbReference type="ARBA" id="ARBA00022679"/>
    </source>
</evidence>
<dbReference type="Gene3D" id="3.40.980.10">
    <property type="entry name" value="MoaB/Mog-like domain"/>
    <property type="match status" value="2"/>
</dbReference>
<dbReference type="PROSITE" id="PS01078">
    <property type="entry name" value="MOCF_BIOSYNTHESIS_1"/>
    <property type="match status" value="1"/>
</dbReference>
<dbReference type="InterPro" id="IPR036688">
    <property type="entry name" value="MoeA_C_domain_IV_sf"/>
</dbReference>
<sequence length="608" mass="66535">MSEGIVFAVITISDTCHEDATKDRSGPRLVQLISENFENPRILKEILPDEKELIKQKLLQLSSPEISTACILTTGGTGFAARDVTPEATKEVLDKECPQLAMAIGMHSLQKTKFAALSRSVCGIAGKTLIINFPGSEKAVVECFDYIKDLLPHALHLINNDLALVRKTHEQLQGSGVAQSPAPHVCPHKTGKGDGVDRNSPYPMLPVNEALNLILQTVKTQETLPNLLKNFKSPVDIPPFRASIKDGYAMKSSGFSGSKKVIGYISAGDSIIGDDFEEDECYKINTGAPVPLKADCVVQVEDTKLLKTKKNGQEDLVEILVEPKKDLDIRPLGCDLSKNSPLFPSVDLSPVVVKSLMASVGHAVPLHKPLVAVISTGSELLDPQDYPIEGKIYDSNTTMLRQLLQYFGFECFVTKVLSDDFEEVSETLSSIYDEVDFVICSGGVSMGDKDFIKPVLQKLGFQLLVGRVNMKPGKPMTFAAKGDKYFFGLPGNPVSAFVCFHLFALPAVRWCSGWTQEKCMLPVVQVILENQSVPLDPRPEYMRATITSRNGQLYASITGNQMSSRLQSIVGADVLVHLPARTETKTEAKAGDILPASVLRYDFITKYE</sequence>
<comment type="catalytic activity">
    <reaction evidence="14">
        <text>molybdopterin + ATP + H(+) = adenylyl-molybdopterin + diphosphate</text>
        <dbReference type="Rhea" id="RHEA:31331"/>
        <dbReference type="ChEBI" id="CHEBI:15378"/>
        <dbReference type="ChEBI" id="CHEBI:30616"/>
        <dbReference type="ChEBI" id="CHEBI:33019"/>
        <dbReference type="ChEBI" id="CHEBI:58698"/>
        <dbReference type="ChEBI" id="CHEBI:62727"/>
    </reaction>
</comment>
<dbReference type="GO" id="GO:0099634">
    <property type="term" value="C:postsynaptic specialization membrane"/>
    <property type="evidence" value="ECO:0007669"/>
    <property type="project" value="GOC"/>
</dbReference>
<organism evidence="16">
    <name type="scientific">Musca domestica</name>
    <name type="common">House fly</name>
    <dbReference type="NCBI Taxonomy" id="7370"/>
    <lineage>
        <taxon>Eukaryota</taxon>
        <taxon>Metazoa</taxon>
        <taxon>Ecdysozoa</taxon>
        <taxon>Arthropoda</taxon>
        <taxon>Hexapoda</taxon>
        <taxon>Insecta</taxon>
        <taxon>Pterygota</taxon>
        <taxon>Neoptera</taxon>
        <taxon>Endopterygota</taxon>
        <taxon>Diptera</taxon>
        <taxon>Brachycera</taxon>
        <taxon>Muscomorpha</taxon>
        <taxon>Muscoidea</taxon>
        <taxon>Muscidae</taxon>
        <taxon>Musca</taxon>
    </lineage>
</organism>
<dbReference type="InterPro" id="IPR008284">
    <property type="entry name" value="MoCF_biosynth_CS"/>
</dbReference>
<evidence type="ECO:0000256" key="4">
    <source>
        <dbReference type="ARBA" id="ARBA00008339"/>
    </source>
</evidence>
<evidence type="ECO:0000313" key="16">
    <source>
        <dbReference type="EnsemblMetazoa" id="MDOA006209-PA"/>
    </source>
</evidence>
<dbReference type="CDD" id="cd00886">
    <property type="entry name" value="MogA_MoaB"/>
    <property type="match status" value="1"/>
</dbReference>
<dbReference type="OrthoDB" id="4349954at2759"/>
<gene>
    <name evidence="16" type="primary">101890800</name>
</gene>
<dbReference type="NCBIfam" id="TIGR00177">
    <property type="entry name" value="molyb_syn"/>
    <property type="match status" value="2"/>
</dbReference>
<comment type="similarity">
    <text evidence="4">In the C-terminal section; belongs to the MoeA family.</text>
</comment>
<dbReference type="GO" id="GO:0046872">
    <property type="term" value="F:metal ion binding"/>
    <property type="evidence" value="ECO:0007669"/>
    <property type="project" value="UniProtKB-UniRule"/>
</dbReference>
<evidence type="ECO:0000256" key="12">
    <source>
        <dbReference type="ARBA" id="ARBA00023268"/>
    </source>
</evidence>
<dbReference type="Pfam" id="PF03453">
    <property type="entry name" value="MoeA_N"/>
    <property type="match status" value="1"/>
</dbReference>
<dbReference type="PANTHER" id="PTHR10192:SF5">
    <property type="entry name" value="GEPHYRIN"/>
    <property type="match status" value="1"/>
</dbReference>
<comment type="function">
    <text evidence="14">Catalyzes two steps in the biosynthesis of the molybdenum cofactor. In the first step, molybdopterin is adenylated. Subsequently, molybdate is inserted into adenylated molybdopterin and AMP is released.</text>
</comment>
<comment type="cofactor">
    <cofactor evidence="1 14">
        <name>Mg(2+)</name>
        <dbReference type="ChEBI" id="CHEBI:18420"/>
    </cofactor>
</comment>
<evidence type="ECO:0000256" key="7">
    <source>
        <dbReference type="ARBA" id="ARBA00022723"/>
    </source>
</evidence>
<dbReference type="STRING" id="7370.A0A1I8MLI6"/>
<keyword evidence="10 14" id="KW-0460">Magnesium</keyword>
<dbReference type="PROSITE" id="PS01079">
    <property type="entry name" value="MOCF_BIOSYNTHESIS_2"/>
    <property type="match status" value="1"/>
</dbReference>
<dbReference type="FunFam" id="2.170.190.11:FF:000010">
    <property type="entry name" value="Molybdopterin molybdenumtransferase"/>
    <property type="match status" value="1"/>
</dbReference>
<dbReference type="Pfam" id="PF00994">
    <property type="entry name" value="MoCF_biosynth"/>
    <property type="match status" value="2"/>
</dbReference>
<keyword evidence="11 14" id="KW-0501">Molybdenum cofactor biosynthesis</keyword>
<evidence type="ECO:0000256" key="9">
    <source>
        <dbReference type="ARBA" id="ARBA00022840"/>
    </source>
</evidence>
<evidence type="ECO:0000256" key="1">
    <source>
        <dbReference type="ARBA" id="ARBA00001946"/>
    </source>
</evidence>
<keyword evidence="6 14" id="KW-0808">Transferase</keyword>
<dbReference type="SUPFAM" id="SSF63867">
    <property type="entry name" value="MoeA C-terminal domain-like"/>
    <property type="match status" value="1"/>
</dbReference>
<evidence type="ECO:0000256" key="10">
    <source>
        <dbReference type="ARBA" id="ARBA00022842"/>
    </source>
</evidence>
<dbReference type="GO" id="GO:0006777">
    <property type="term" value="P:Mo-molybdopterin cofactor biosynthetic process"/>
    <property type="evidence" value="ECO:0007669"/>
    <property type="project" value="UniProtKB-UniRule"/>
</dbReference>
<dbReference type="InterPro" id="IPR005111">
    <property type="entry name" value="MoeA_C_domain_IV"/>
</dbReference>
<keyword evidence="7 14" id="KW-0479">Metal-binding</keyword>
<dbReference type="GO" id="GO:0007529">
    <property type="term" value="P:establishment of synaptic specificity at neuromuscular junction"/>
    <property type="evidence" value="ECO:0007669"/>
    <property type="project" value="TreeGrafter"/>
</dbReference>
<dbReference type="PANTHER" id="PTHR10192">
    <property type="entry name" value="MOLYBDOPTERIN BIOSYNTHESIS PROTEIN"/>
    <property type="match status" value="1"/>
</dbReference>
<evidence type="ECO:0000256" key="2">
    <source>
        <dbReference type="ARBA" id="ARBA00005046"/>
    </source>
</evidence>
<dbReference type="InterPro" id="IPR036425">
    <property type="entry name" value="MoaB/Mog-like_dom_sf"/>
</dbReference>
<dbReference type="UniPathway" id="UPA00344"/>
<dbReference type="SUPFAM" id="SSF53218">
    <property type="entry name" value="Molybdenum cofactor biosynthesis proteins"/>
    <property type="match status" value="2"/>
</dbReference>
<dbReference type="GO" id="GO:0097112">
    <property type="term" value="P:gamma-aminobutyric acid receptor clustering"/>
    <property type="evidence" value="ECO:0007669"/>
    <property type="project" value="TreeGrafter"/>
</dbReference>
<evidence type="ECO:0000256" key="5">
    <source>
        <dbReference type="ARBA" id="ARBA00022505"/>
    </source>
</evidence>
<evidence type="ECO:0000256" key="11">
    <source>
        <dbReference type="ARBA" id="ARBA00023150"/>
    </source>
</evidence>
<dbReference type="Pfam" id="PF03454">
    <property type="entry name" value="MoeA_C"/>
    <property type="match status" value="1"/>
</dbReference>
<evidence type="ECO:0000256" key="8">
    <source>
        <dbReference type="ARBA" id="ARBA00022741"/>
    </source>
</evidence>
<dbReference type="GO" id="GO:0061599">
    <property type="term" value="F:molybdopterin molybdotransferase activity"/>
    <property type="evidence" value="ECO:0007669"/>
    <property type="project" value="UniProtKB-UniRule"/>
</dbReference>
<comment type="catalytic activity">
    <reaction evidence="13">
        <text>adenylyl-molybdopterin + molybdate = Mo-molybdopterin + AMP + H(+)</text>
        <dbReference type="Rhea" id="RHEA:35047"/>
        <dbReference type="ChEBI" id="CHEBI:15378"/>
        <dbReference type="ChEBI" id="CHEBI:36264"/>
        <dbReference type="ChEBI" id="CHEBI:62727"/>
        <dbReference type="ChEBI" id="CHEBI:71302"/>
        <dbReference type="ChEBI" id="CHEBI:456215"/>
        <dbReference type="EC" id="2.10.1.1"/>
    </reaction>
</comment>
<dbReference type="AlphaFoldDB" id="A0A1I8MLI6"/>
<dbReference type="SUPFAM" id="SSF63882">
    <property type="entry name" value="MoeA N-terminal region -like"/>
    <property type="match status" value="1"/>
</dbReference>
<dbReference type="GO" id="GO:0030425">
    <property type="term" value="C:dendrite"/>
    <property type="evidence" value="ECO:0007669"/>
    <property type="project" value="TreeGrafter"/>
</dbReference>
<dbReference type="VEuPathDB" id="VectorBase:MDOA006209"/>
<dbReference type="InterPro" id="IPR001453">
    <property type="entry name" value="MoaB/Mog_dom"/>
</dbReference>
<dbReference type="GO" id="GO:0098970">
    <property type="term" value="P:postsynaptic neurotransmitter receptor diffusion trapping"/>
    <property type="evidence" value="ECO:0007669"/>
    <property type="project" value="TreeGrafter"/>
</dbReference>
<dbReference type="FunFam" id="2.40.340.10:FF:000007">
    <property type="entry name" value="Molybdopterin molybdenumtransferase"/>
    <property type="match status" value="1"/>
</dbReference>
<feature type="domain" description="MoaB/Mog" evidence="15">
    <location>
        <begin position="8"/>
        <end position="154"/>
    </location>
</feature>
<dbReference type="Gene3D" id="2.170.190.11">
    <property type="entry name" value="Molybdopterin biosynthesis moea protein, domain 3"/>
    <property type="match status" value="1"/>
</dbReference>
<comment type="similarity">
    <text evidence="14">Belongs to the MoeA family.</text>
</comment>
<dbReference type="Gene3D" id="3.90.105.10">
    <property type="entry name" value="Molybdopterin biosynthesis moea protein, domain 2"/>
    <property type="match status" value="1"/>
</dbReference>
<evidence type="ECO:0000259" key="15">
    <source>
        <dbReference type="SMART" id="SM00852"/>
    </source>
</evidence>
<dbReference type="GO" id="GO:0005524">
    <property type="term" value="F:ATP binding"/>
    <property type="evidence" value="ECO:0007669"/>
    <property type="project" value="UniProtKB-UniRule"/>
</dbReference>
<evidence type="ECO:0000256" key="13">
    <source>
        <dbReference type="ARBA" id="ARBA00047317"/>
    </source>
</evidence>
<evidence type="ECO:0000256" key="14">
    <source>
        <dbReference type="RuleBase" id="RU365090"/>
    </source>
</evidence>
<dbReference type="InterPro" id="IPR036135">
    <property type="entry name" value="MoeA_linker/N_sf"/>
</dbReference>
<keyword evidence="9" id="KW-0067">ATP-binding</keyword>
<protein>
    <recommendedName>
        <fullName evidence="15">MoaB/Mog domain-containing protein</fullName>
    </recommendedName>
</protein>
<keyword evidence="5 14" id="KW-0500">Molybdenum</keyword>
<dbReference type="Gene3D" id="2.40.340.10">
    <property type="entry name" value="MoeA, C-terminal, domain IV"/>
    <property type="match status" value="1"/>
</dbReference>
<dbReference type="FunFam" id="3.40.980.10:FF:000004">
    <property type="entry name" value="Molybdopterin molybdenumtransferase"/>
    <property type="match status" value="1"/>
</dbReference>
<dbReference type="InterPro" id="IPR005110">
    <property type="entry name" value="MoeA_linker/N"/>
</dbReference>
<keyword evidence="8" id="KW-0547">Nucleotide-binding</keyword>
<dbReference type="GO" id="GO:0005829">
    <property type="term" value="C:cytosol"/>
    <property type="evidence" value="ECO:0007669"/>
    <property type="project" value="TreeGrafter"/>
</dbReference>
<feature type="domain" description="MoaB/Mog" evidence="15">
    <location>
        <begin position="372"/>
        <end position="510"/>
    </location>
</feature>
<evidence type="ECO:0000256" key="3">
    <source>
        <dbReference type="ARBA" id="ARBA00007589"/>
    </source>
</evidence>
<dbReference type="RefSeq" id="XP_005191663.2">
    <property type="nucleotide sequence ID" value="XM_005191606.4"/>
</dbReference>
<dbReference type="GO" id="GO:0072579">
    <property type="term" value="P:glycine receptor clustering"/>
    <property type="evidence" value="ECO:0007669"/>
    <property type="project" value="TreeGrafter"/>
</dbReference>
<dbReference type="GO" id="GO:0061598">
    <property type="term" value="F:molybdopterin adenylyltransferase activity"/>
    <property type="evidence" value="ECO:0007669"/>
    <property type="project" value="UniProtKB-UniRule"/>
</dbReference>
<reference evidence="16" key="1">
    <citation type="submission" date="2020-05" db="UniProtKB">
        <authorList>
            <consortium name="EnsemblMetazoa"/>
        </authorList>
    </citation>
    <scope>IDENTIFICATION</scope>
    <source>
        <strain evidence="16">Aabys</strain>
    </source>
</reference>
<comment type="similarity">
    <text evidence="3">In the N-terminal section; belongs to the MoaB/Mog family.</text>
</comment>
<comment type="pathway">
    <text evidence="2 14">Cofactor biosynthesis; molybdopterin biosynthesis.</text>
</comment>